<gene>
    <name evidence="2" type="ORF">CALVIDRAFT_540902</name>
</gene>
<reference evidence="2 3" key="1">
    <citation type="journal article" date="2016" name="Mol. Biol. Evol.">
        <title>Comparative Genomics of Early-Diverging Mushroom-Forming Fungi Provides Insights into the Origins of Lignocellulose Decay Capabilities.</title>
        <authorList>
            <person name="Nagy L.G."/>
            <person name="Riley R."/>
            <person name="Tritt A."/>
            <person name="Adam C."/>
            <person name="Daum C."/>
            <person name="Floudas D."/>
            <person name="Sun H."/>
            <person name="Yadav J.S."/>
            <person name="Pangilinan J."/>
            <person name="Larsson K.H."/>
            <person name="Matsuura K."/>
            <person name="Barry K."/>
            <person name="Labutti K."/>
            <person name="Kuo R."/>
            <person name="Ohm R.A."/>
            <person name="Bhattacharya S.S."/>
            <person name="Shirouzu T."/>
            <person name="Yoshinaga Y."/>
            <person name="Martin F.M."/>
            <person name="Grigoriev I.V."/>
            <person name="Hibbett D.S."/>
        </authorList>
    </citation>
    <scope>NUCLEOTIDE SEQUENCE [LARGE SCALE GENOMIC DNA]</scope>
    <source>
        <strain evidence="2 3">TUFC12733</strain>
    </source>
</reference>
<feature type="region of interest" description="Disordered" evidence="1">
    <location>
        <begin position="17"/>
        <end position="46"/>
    </location>
</feature>
<evidence type="ECO:0000256" key="1">
    <source>
        <dbReference type="SAM" id="MobiDB-lite"/>
    </source>
</evidence>
<accession>A0A167IA03</accession>
<name>A0A167IA03_CALVF</name>
<evidence type="ECO:0008006" key="4">
    <source>
        <dbReference type="Google" id="ProtNLM"/>
    </source>
</evidence>
<dbReference type="Proteomes" id="UP000076738">
    <property type="component" value="Unassembled WGS sequence"/>
</dbReference>
<protein>
    <recommendedName>
        <fullName evidence="4">F-box domain-containing protein</fullName>
    </recommendedName>
</protein>
<keyword evidence="3" id="KW-1185">Reference proteome</keyword>
<organism evidence="2 3">
    <name type="scientific">Calocera viscosa (strain TUFC12733)</name>
    <dbReference type="NCBI Taxonomy" id="1330018"/>
    <lineage>
        <taxon>Eukaryota</taxon>
        <taxon>Fungi</taxon>
        <taxon>Dikarya</taxon>
        <taxon>Basidiomycota</taxon>
        <taxon>Agaricomycotina</taxon>
        <taxon>Dacrymycetes</taxon>
        <taxon>Dacrymycetales</taxon>
        <taxon>Dacrymycetaceae</taxon>
        <taxon>Calocera</taxon>
    </lineage>
</organism>
<evidence type="ECO:0000313" key="2">
    <source>
        <dbReference type="EMBL" id="KZO92438.1"/>
    </source>
</evidence>
<dbReference type="EMBL" id="KV417310">
    <property type="protein sequence ID" value="KZO92438.1"/>
    <property type="molecule type" value="Genomic_DNA"/>
</dbReference>
<sequence length="591" mass="65697">MSTLLSDWTPDWAFLSPSFPSPPPASTAATTGPPPTTSHPQSQSTPLAHMLTLPPEILTQITLDACLSLPTGPPSSARALCLTCRAFNRVLSHRNNAPLYAAVFSGQFDTAAPRRRARALAREGGEADLDLFRPERVVSELRHRWTSLTRMRLSTFSHTLPPTPELEEDLWTSLLLLLEDDGQNLLQLRAYAKLDEYMQLFWRECLLGPSMADPPQLPEETVARALGLWVLWHTSEERVLEHESPLTQHAALFALRPYAFAAHKYDIFAAPWYEHVLPLLPPTSTSPNPLLEEEAPPPAPRTQIKYFGSLLSIEPPPAGLAAIMLFSLRTSFRSAHPLSSPLAGTASAALAMPLAPVAQPMHHTAPPTAANTAHGQQLLSIVRPPFAHELAEGRGSEAWDGDWRRMTRCWDLVRGRGLEVGETDVGGVWEGKFTFFDFDSYRDMLTGSARSVYEGAFAEQPQVWRLTARRARIADSLRRQILAERRERGAGEGEMTGMASVVEDEWGWGEEELVLDGSGHSAWGEFNLVGSVRTWDGLVSLRKEYTPAARGTWLYRGYLVGDDYLVGRWRDTFTEKTQDGYEGIFALARRS</sequence>
<dbReference type="AlphaFoldDB" id="A0A167IA03"/>
<evidence type="ECO:0000313" key="3">
    <source>
        <dbReference type="Proteomes" id="UP000076738"/>
    </source>
</evidence>
<dbReference type="OrthoDB" id="2017782at2759"/>
<proteinExistence type="predicted"/>